<dbReference type="RefSeq" id="WP_126727607.1">
    <property type="nucleotide sequence ID" value="NZ_RYZH01000058.1"/>
</dbReference>
<dbReference type="EMBL" id="RYZH01000058">
    <property type="protein sequence ID" value="RUL83572.1"/>
    <property type="molecule type" value="Genomic_DNA"/>
</dbReference>
<comment type="caution">
    <text evidence="1">The sequence shown here is derived from an EMBL/GenBank/DDBJ whole genome shotgun (WGS) entry which is preliminary data.</text>
</comment>
<reference evidence="1 2" key="1">
    <citation type="submission" date="2018-12" db="EMBL/GenBank/DDBJ databases">
        <authorList>
            <person name="Toschakov S.V."/>
        </authorList>
    </citation>
    <scope>NUCLEOTIDE SEQUENCE [LARGE SCALE GENOMIC DNA]</scope>
    <source>
        <strain evidence="1 2">GM2012</strain>
    </source>
</reference>
<dbReference type="Proteomes" id="UP000280296">
    <property type="component" value="Unassembled WGS sequence"/>
</dbReference>
<protein>
    <submittedName>
        <fullName evidence="1">Uncharacterized protein</fullName>
    </submittedName>
</protein>
<accession>A0A432MEA9</accession>
<sequence>MSRPIVRVRTLLIGVAVVGVLLGLEANRRRCPEYWDPATAESAAREAGRHARLRRSYERRW</sequence>
<evidence type="ECO:0000313" key="2">
    <source>
        <dbReference type="Proteomes" id="UP000280296"/>
    </source>
</evidence>
<evidence type="ECO:0000313" key="1">
    <source>
        <dbReference type="EMBL" id="RUL83572.1"/>
    </source>
</evidence>
<reference evidence="1 2" key="2">
    <citation type="submission" date="2019-01" db="EMBL/GenBank/DDBJ databases">
        <title>Tautonia sociabilis, a novel thermotolerant planctomycete of Isosphaeraceae family, isolated from a 4000 m deep subterranean habitat.</title>
        <authorList>
            <person name="Kovaleva O.L."/>
            <person name="Elcheninov A.G."/>
            <person name="Van Heerden E."/>
            <person name="Toshchakov S.V."/>
            <person name="Novikov A."/>
            <person name="Bonch-Osmolovskaya E.A."/>
            <person name="Kublanov I.V."/>
        </authorList>
    </citation>
    <scope>NUCLEOTIDE SEQUENCE [LARGE SCALE GENOMIC DNA]</scope>
    <source>
        <strain evidence="1 2">GM2012</strain>
    </source>
</reference>
<gene>
    <name evidence="1" type="ORF">TsocGM_21955</name>
</gene>
<keyword evidence="2" id="KW-1185">Reference proteome</keyword>
<name>A0A432MEA9_9BACT</name>
<dbReference type="AlphaFoldDB" id="A0A432MEA9"/>
<proteinExistence type="predicted"/>
<organism evidence="1 2">
    <name type="scientific">Tautonia sociabilis</name>
    <dbReference type="NCBI Taxonomy" id="2080755"/>
    <lineage>
        <taxon>Bacteria</taxon>
        <taxon>Pseudomonadati</taxon>
        <taxon>Planctomycetota</taxon>
        <taxon>Planctomycetia</taxon>
        <taxon>Isosphaerales</taxon>
        <taxon>Isosphaeraceae</taxon>
        <taxon>Tautonia</taxon>
    </lineage>
</organism>